<dbReference type="GO" id="GO:0000976">
    <property type="term" value="F:transcription cis-regulatory region binding"/>
    <property type="evidence" value="ECO:0007669"/>
    <property type="project" value="TreeGrafter"/>
</dbReference>
<dbReference type="InterPro" id="IPR009057">
    <property type="entry name" value="Homeodomain-like_sf"/>
</dbReference>
<proteinExistence type="predicted"/>
<dbReference type="PRINTS" id="PR00032">
    <property type="entry name" value="HTHARAC"/>
</dbReference>
<dbReference type="InterPro" id="IPR018060">
    <property type="entry name" value="HTH_AraC"/>
</dbReference>
<dbReference type="OrthoDB" id="5722175at2"/>
<dbReference type="HOGENOM" id="CLU_047522_1_1_6"/>
<evidence type="ECO:0000313" key="6">
    <source>
        <dbReference type="Proteomes" id="UP000006764"/>
    </source>
</evidence>
<feature type="domain" description="HTH araC/xylS-type" evidence="4">
    <location>
        <begin position="253"/>
        <end position="351"/>
    </location>
</feature>
<dbReference type="GO" id="GO:0003700">
    <property type="term" value="F:DNA-binding transcription factor activity"/>
    <property type="evidence" value="ECO:0007669"/>
    <property type="project" value="InterPro"/>
</dbReference>
<organism evidence="5 6">
    <name type="scientific">Isoalcanivorax pacificus W11-5</name>
    <dbReference type="NCBI Taxonomy" id="391936"/>
    <lineage>
        <taxon>Bacteria</taxon>
        <taxon>Pseudomonadati</taxon>
        <taxon>Pseudomonadota</taxon>
        <taxon>Gammaproteobacteria</taxon>
        <taxon>Oceanospirillales</taxon>
        <taxon>Alcanivoracaceae</taxon>
        <taxon>Isoalcanivorax</taxon>
    </lineage>
</organism>
<dbReference type="GO" id="GO:0005829">
    <property type="term" value="C:cytosol"/>
    <property type="evidence" value="ECO:0007669"/>
    <property type="project" value="TreeGrafter"/>
</dbReference>
<evidence type="ECO:0000256" key="3">
    <source>
        <dbReference type="ARBA" id="ARBA00023163"/>
    </source>
</evidence>
<dbReference type="AlphaFoldDB" id="A0A0B4XN38"/>
<dbReference type="InterPro" id="IPR020449">
    <property type="entry name" value="Tscrpt_reg_AraC-type_HTH"/>
</dbReference>
<evidence type="ECO:0000256" key="2">
    <source>
        <dbReference type="ARBA" id="ARBA00023125"/>
    </source>
</evidence>
<dbReference type="PANTHER" id="PTHR47894">
    <property type="entry name" value="HTH-TYPE TRANSCRIPTIONAL REGULATOR GADX"/>
    <property type="match status" value="1"/>
</dbReference>
<sequence>MYSDAVHSGSHSKAPAIRPERLTVAGHWLEFLLDAAHQAGVDLDDELARQGITREQLAAPHSRAPLHVEQALLQAALTRSNDPCFGLHMGAQVRPRFLGALGYAAMSSATLRHAMALALPFQRVTHELLVPEVERQPGRLTLIWQLQGPPSALDPQRMEIFSAASITFGRWITGAVVDPLSVTFRHHPAGDPAEYERVFRCPVTFGAATDSIVLDDRVLDLPIRDADPEVHRISRTRVQQVLTRFMARDNLIGQVRAAIQRQLLDGAAQLDSVATALGMKPWTLRRRLRAEGADFTTLLDDERRALATDWLLHSNRPVSQIATDLGYSEQSAFNRAFRRWFDCTPVSWREQQRL</sequence>
<dbReference type="Pfam" id="PF12625">
    <property type="entry name" value="Arabinose_bd"/>
    <property type="match status" value="1"/>
</dbReference>
<evidence type="ECO:0000313" key="5">
    <source>
        <dbReference type="EMBL" id="AJD48155.1"/>
    </source>
</evidence>
<evidence type="ECO:0000256" key="1">
    <source>
        <dbReference type="ARBA" id="ARBA00023015"/>
    </source>
</evidence>
<name>A0A0B4XN38_9GAMM</name>
<dbReference type="KEGG" id="apac:S7S_08705"/>
<gene>
    <name evidence="5" type="ORF">S7S_08705</name>
</gene>
<dbReference type="PROSITE" id="PS01124">
    <property type="entry name" value="HTH_ARAC_FAMILY_2"/>
    <property type="match status" value="1"/>
</dbReference>
<dbReference type="InterPro" id="IPR032687">
    <property type="entry name" value="AraC-type_N"/>
</dbReference>
<dbReference type="EMBL" id="CP004387">
    <property type="protein sequence ID" value="AJD48155.1"/>
    <property type="molecule type" value="Genomic_DNA"/>
</dbReference>
<keyword evidence="6" id="KW-1185">Reference proteome</keyword>
<reference evidence="5 6" key="1">
    <citation type="journal article" date="2012" name="J. Bacteriol.">
        <title>Genome sequence of an alkane-degrading bacterium, Alcanivorax pacificus type strain W11-5, isolated from deep sea sediment.</title>
        <authorList>
            <person name="Lai Q."/>
            <person name="Shao Z."/>
        </authorList>
    </citation>
    <scope>NUCLEOTIDE SEQUENCE [LARGE SCALE GENOMIC DNA]</scope>
    <source>
        <strain evidence="5 6">W11-5</strain>
    </source>
</reference>
<accession>A0A0B4XN38</accession>
<dbReference type="Proteomes" id="UP000006764">
    <property type="component" value="Chromosome"/>
</dbReference>
<dbReference type="PANTHER" id="PTHR47894:SF1">
    <property type="entry name" value="HTH-TYPE TRANSCRIPTIONAL REGULATOR VQSM"/>
    <property type="match status" value="1"/>
</dbReference>
<evidence type="ECO:0000259" key="4">
    <source>
        <dbReference type="PROSITE" id="PS01124"/>
    </source>
</evidence>
<keyword evidence="3" id="KW-0804">Transcription</keyword>
<dbReference type="RefSeq" id="WP_008737555.1">
    <property type="nucleotide sequence ID" value="NZ_CP004387.1"/>
</dbReference>
<dbReference type="Pfam" id="PF12833">
    <property type="entry name" value="HTH_18"/>
    <property type="match status" value="1"/>
</dbReference>
<dbReference type="SMART" id="SM00342">
    <property type="entry name" value="HTH_ARAC"/>
    <property type="match status" value="1"/>
</dbReference>
<dbReference type="Gene3D" id="1.10.10.60">
    <property type="entry name" value="Homeodomain-like"/>
    <property type="match status" value="1"/>
</dbReference>
<keyword evidence="1" id="KW-0805">Transcription regulation</keyword>
<keyword evidence="2" id="KW-0238">DNA-binding</keyword>
<dbReference type="SUPFAM" id="SSF46689">
    <property type="entry name" value="Homeodomain-like"/>
    <property type="match status" value="1"/>
</dbReference>
<protein>
    <submittedName>
        <fullName evidence="5">AraC family transcriptional regulator</fullName>
    </submittedName>
</protein>